<dbReference type="GO" id="GO:0001851">
    <property type="term" value="F:complement component C3b binding"/>
    <property type="evidence" value="ECO:0007669"/>
    <property type="project" value="TreeGrafter"/>
</dbReference>
<dbReference type="Proteomes" id="UP000001811">
    <property type="component" value="Chromosome X"/>
</dbReference>
<reference evidence="5 6" key="1">
    <citation type="journal article" date="2011" name="Nature">
        <title>A high-resolution map of human evolutionary constraint using 29 mammals.</title>
        <authorList>
            <person name="Lindblad-Toh K."/>
            <person name="Garber M."/>
            <person name="Zuk O."/>
            <person name="Lin M.F."/>
            <person name="Parker B.J."/>
            <person name="Washietl S."/>
            <person name="Kheradpour P."/>
            <person name="Ernst J."/>
            <person name="Jordan G."/>
            <person name="Mauceli E."/>
            <person name="Ward L.D."/>
            <person name="Lowe C.B."/>
            <person name="Holloway A.K."/>
            <person name="Clamp M."/>
            <person name="Gnerre S."/>
            <person name="Alfoldi J."/>
            <person name="Beal K."/>
            <person name="Chang J."/>
            <person name="Clawson H."/>
            <person name="Cuff J."/>
            <person name="Di Palma F."/>
            <person name="Fitzgerald S."/>
            <person name="Flicek P."/>
            <person name="Guttman M."/>
            <person name="Hubisz M.J."/>
            <person name="Jaffe D.B."/>
            <person name="Jungreis I."/>
            <person name="Kent W.J."/>
            <person name="Kostka D."/>
            <person name="Lara M."/>
            <person name="Martins A.L."/>
            <person name="Massingham T."/>
            <person name="Moltke I."/>
            <person name="Raney B.J."/>
            <person name="Rasmussen M.D."/>
            <person name="Robinson J."/>
            <person name="Stark A."/>
            <person name="Vilella A.J."/>
            <person name="Wen J."/>
            <person name="Xie X."/>
            <person name="Zody M.C."/>
            <person name="Baldwin J."/>
            <person name="Bloom T."/>
            <person name="Chin C.W."/>
            <person name="Heiman D."/>
            <person name="Nicol R."/>
            <person name="Nusbaum C."/>
            <person name="Young S."/>
            <person name="Wilkinson J."/>
            <person name="Worley K.C."/>
            <person name="Kovar C.L."/>
            <person name="Muzny D.M."/>
            <person name="Gibbs R.A."/>
            <person name="Cree A."/>
            <person name="Dihn H.H."/>
            <person name="Fowler G."/>
            <person name="Jhangiani S."/>
            <person name="Joshi V."/>
            <person name="Lee S."/>
            <person name="Lewis L.R."/>
            <person name="Nazareth L.V."/>
            <person name="Okwuonu G."/>
            <person name="Santibanez J."/>
            <person name="Warren W.C."/>
            <person name="Mardis E.R."/>
            <person name="Weinstock G.M."/>
            <person name="Wilson R.K."/>
            <person name="Delehaunty K."/>
            <person name="Dooling D."/>
            <person name="Fronik C."/>
            <person name="Fulton L."/>
            <person name="Fulton B."/>
            <person name="Graves T."/>
            <person name="Minx P."/>
            <person name="Sodergren E."/>
            <person name="Birney E."/>
            <person name="Margulies E.H."/>
            <person name="Herrero J."/>
            <person name="Green E.D."/>
            <person name="Haussler D."/>
            <person name="Siepel A."/>
            <person name="Goldman N."/>
            <person name="Pollard K.S."/>
            <person name="Pedersen J.S."/>
            <person name="Lander E.S."/>
            <person name="Kellis M."/>
        </authorList>
    </citation>
    <scope>NUCLEOTIDE SEQUENCE [LARGE SCALE GENOMIC DNA]</scope>
    <source>
        <strain evidence="5 6">Thorbecke inbred</strain>
    </source>
</reference>
<dbReference type="Ensembl" id="ENSOCUT00000058130.1">
    <property type="protein sequence ID" value="ENSOCUP00000031032.1"/>
    <property type="gene ID" value="ENSOCUG00000004172.4"/>
</dbReference>
<reference evidence="5" key="2">
    <citation type="submission" date="2025-08" db="UniProtKB">
        <authorList>
            <consortium name="Ensembl"/>
        </authorList>
    </citation>
    <scope>IDENTIFICATION</scope>
    <source>
        <strain evidence="5">Thorbecke</strain>
    </source>
</reference>
<evidence type="ECO:0000313" key="5">
    <source>
        <dbReference type="Ensembl" id="ENSOCUP00000031032.1"/>
    </source>
</evidence>
<dbReference type="InterPro" id="IPR039939">
    <property type="entry name" value="VSIG4"/>
</dbReference>
<dbReference type="EMBL" id="AAGW02057299">
    <property type="status" value="NOT_ANNOTATED_CDS"/>
    <property type="molecule type" value="Genomic_DNA"/>
</dbReference>
<gene>
    <name evidence="5" type="primary">VSIG4</name>
</gene>
<keyword evidence="6" id="KW-1185">Reference proteome</keyword>
<dbReference type="InterPro" id="IPR003599">
    <property type="entry name" value="Ig_sub"/>
</dbReference>
<dbReference type="Bgee" id="ENSOCUG00000004172">
    <property type="expression patterns" value="Expressed in blood and 19 other cell types or tissues"/>
</dbReference>
<dbReference type="SMART" id="SM00406">
    <property type="entry name" value="IGv"/>
    <property type="match status" value="1"/>
</dbReference>
<protein>
    <submittedName>
        <fullName evidence="5">V-set and immunoglobulin domain containing 4</fullName>
    </submittedName>
</protein>
<accession>A0A5F9CB80</accession>
<dbReference type="GO" id="GO:0045957">
    <property type="term" value="P:negative regulation of complement activation, alternative pathway"/>
    <property type="evidence" value="ECO:0007669"/>
    <property type="project" value="TreeGrafter"/>
</dbReference>
<dbReference type="InterPro" id="IPR013106">
    <property type="entry name" value="Ig_V-set"/>
</dbReference>
<dbReference type="SUPFAM" id="SSF48726">
    <property type="entry name" value="Immunoglobulin"/>
    <property type="match status" value="1"/>
</dbReference>
<keyword evidence="1" id="KW-0472">Membrane</keyword>
<dbReference type="Pfam" id="PF07686">
    <property type="entry name" value="V-set"/>
    <property type="match status" value="1"/>
</dbReference>
<dbReference type="InterPro" id="IPR039944">
    <property type="entry name" value="VSIG4_IgV"/>
</dbReference>
<feature type="domain" description="Immunoglobulin" evidence="4">
    <location>
        <begin position="26"/>
        <end position="136"/>
    </location>
</feature>
<feature type="signal peptide" evidence="2">
    <location>
        <begin position="1"/>
        <end position="19"/>
    </location>
</feature>
<evidence type="ECO:0000259" key="3">
    <source>
        <dbReference type="SMART" id="SM00406"/>
    </source>
</evidence>
<dbReference type="PANTHER" id="PTHR15466:SF2">
    <property type="entry name" value="V-SET AND IMMUNOGLOBULIN DOMAIN-CONTAINING PROTEIN 4"/>
    <property type="match status" value="1"/>
</dbReference>
<dbReference type="CDD" id="cd16089">
    <property type="entry name" value="IgV_CRIg"/>
    <property type="match status" value="1"/>
</dbReference>
<reference evidence="5" key="3">
    <citation type="submission" date="2025-09" db="UniProtKB">
        <authorList>
            <consortium name="Ensembl"/>
        </authorList>
    </citation>
    <scope>IDENTIFICATION</scope>
    <source>
        <strain evidence="5">Thorbecke</strain>
    </source>
</reference>
<proteinExistence type="predicted"/>
<evidence type="ECO:0000313" key="6">
    <source>
        <dbReference type="Proteomes" id="UP000001811"/>
    </source>
</evidence>
<feature type="domain" description="Immunoglobulin V-set" evidence="3">
    <location>
        <begin position="36"/>
        <end position="115"/>
    </location>
</feature>
<evidence type="ECO:0000256" key="1">
    <source>
        <dbReference type="SAM" id="Phobius"/>
    </source>
</evidence>
<keyword evidence="1" id="KW-1133">Transmembrane helix</keyword>
<evidence type="ECO:0000256" key="2">
    <source>
        <dbReference type="SAM" id="SignalP"/>
    </source>
</evidence>
<keyword evidence="2" id="KW-0732">Signal</keyword>
<dbReference type="InterPro" id="IPR036179">
    <property type="entry name" value="Ig-like_dom_sf"/>
</dbReference>
<keyword evidence="1" id="KW-0812">Transmembrane</keyword>
<sequence length="305" mass="34051">MGILLGLLLLGHLTVVIYGHPILEAPESVTGPWKGDVNIPCTYTPLQGYTQILMKWLVQRGSDPVTIFLRDSSGDHIQQAKYRGRLHVNQEVPGNVSLQLNILEMDDRSHYMCEVRWKTPDGHQVVKDKTIELRVQKHSSKPPKITTEAPTTTQLPLEVTSMMNPSWNWTTEVDGYRGETITGPGKGLPIFAIILIISLCCMVVFTMSYIMLCRKTSQQEHVYEVARVHTRESSNSGETMKVAFLTSGCSSDESASRVLGNDYSDEPCLGQEYQIITQINGDYACLMNTVHPDYEVLATEGKSVC</sequence>
<dbReference type="Gene3D" id="2.60.40.10">
    <property type="entry name" value="Immunoglobulins"/>
    <property type="match status" value="1"/>
</dbReference>
<dbReference type="SMART" id="SM00409">
    <property type="entry name" value="IG"/>
    <property type="match status" value="1"/>
</dbReference>
<dbReference type="GO" id="GO:0042130">
    <property type="term" value="P:negative regulation of T cell proliferation"/>
    <property type="evidence" value="ECO:0007669"/>
    <property type="project" value="InterPro"/>
</dbReference>
<name>A0A5F9CB80_RABIT</name>
<dbReference type="PANTHER" id="PTHR15466">
    <property type="entry name" value="V-SET AND IMMUNOGLOBULIN DOMAIN CONTAINING 4"/>
    <property type="match status" value="1"/>
</dbReference>
<evidence type="ECO:0000259" key="4">
    <source>
        <dbReference type="SMART" id="SM00409"/>
    </source>
</evidence>
<dbReference type="GeneTree" id="ENSGT00390000001432"/>
<organism evidence="5 6">
    <name type="scientific">Oryctolagus cuniculus</name>
    <name type="common">Rabbit</name>
    <dbReference type="NCBI Taxonomy" id="9986"/>
    <lineage>
        <taxon>Eukaryota</taxon>
        <taxon>Metazoa</taxon>
        <taxon>Chordata</taxon>
        <taxon>Craniata</taxon>
        <taxon>Vertebrata</taxon>
        <taxon>Euteleostomi</taxon>
        <taxon>Mammalia</taxon>
        <taxon>Eutheria</taxon>
        <taxon>Euarchontoglires</taxon>
        <taxon>Glires</taxon>
        <taxon>Lagomorpha</taxon>
        <taxon>Leporidae</taxon>
        <taxon>Oryctolagus</taxon>
    </lineage>
</organism>
<dbReference type="InterPro" id="IPR013783">
    <property type="entry name" value="Ig-like_fold"/>
</dbReference>
<dbReference type="GO" id="GO:0043031">
    <property type="term" value="P:negative regulation of macrophage activation"/>
    <property type="evidence" value="ECO:0007669"/>
    <property type="project" value="InterPro"/>
</dbReference>
<feature type="transmembrane region" description="Helical" evidence="1">
    <location>
        <begin position="190"/>
        <end position="212"/>
    </location>
</feature>
<dbReference type="AlphaFoldDB" id="A0A5F9CB80"/>
<dbReference type="GO" id="GO:0032703">
    <property type="term" value="P:negative regulation of interleukin-2 production"/>
    <property type="evidence" value="ECO:0007669"/>
    <property type="project" value="InterPro"/>
</dbReference>
<feature type="chain" id="PRO_5023805240" evidence="2">
    <location>
        <begin position="20"/>
        <end position="305"/>
    </location>
</feature>